<name>A0A6V7T1R6_PLAVN</name>
<dbReference type="VEuPathDB" id="PlasmoDB:PVPCR_1000140"/>
<dbReference type="EMBL" id="LR865415">
    <property type="protein sequence ID" value="CAD2105727.1"/>
    <property type="molecule type" value="Genomic_DNA"/>
</dbReference>
<dbReference type="Proteomes" id="UP000515268">
    <property type="component" value="Chromosome PVPCR_10"/>
</dbReference>
<dbReference type="Gene3D" id="3.40.50.1820">
    <property type="entry name" value="alpha/beta hydrolase"/>
    <property type="match status" value="1"/>
</dbReference>
<accession>A0A6V7T1R6</accession>
<feature type="domain" description="Serine aminopeptidase S33" evidence="2">
    <location>
        <begin position="290"/>
        <end position="433"/>
    </location>
</feature>
<evidence type="ECO:0000313" key="4">
    <source>
        <dbReference type="Proteomes" id="UP000515268"/>
    </source>
</evidence>
<protein>
    <submittedName>
        <fullName evidence="3">Lysophospholipase, putative</fullName>
    </submittedName>
</protein>
<dbReference type="AlphaFoldDB" id="A0A6V7T1R6"/>
<dbReference type="PANTHER" id="PTHR11614">
    <property type="entry name" value="PHOSPHOLIPASE-RELATED"/>
    <property type="match status" value="1"/>
</dbReference>
<sequence length="509" mass="58925">MEEIELNNDELRNTTCNLDGNPKIGWLCNKNGLLLKTYGWLAKNAIGIILLIHGLKSHTRLTFLRINLKIPDKNEGLIVDTNNYYIYKDSWIEKFNQNGYSVYALDLQGHGESQAHTNIRGDFSCFDDLVDDVLQYMNQIHDEISNDNQTNDDKTYDGILNDDKTYDDILNDNQMNDESYDIVTTKKKKLPMYVIGYSIGGNIALRILQLLNKEKGNNINTGESNNYKKCNTISDNSTNINEIDNDMYDINNFNDYDFDNSCVSTSATTNAIDSSSDKDEGCYNCLDKFNIKGCVTISAMIRIKSRLDPGNKTFKCFYLPLVKFLSFVLPNTRIFSKSAYKKSDYTANVSKYDKFRNHSGIKFKYIGEIIKATTALDHNIKYMPKDIPLLFVHSKDDTVCSYEWTVSFRDKVKVNKKDLHSVDGMGHATTMEPGNEEILEKIIDWIYDLRRNDEDEKENEIKHEIEDKEENEIKHEIEDKEENEIKHETEDKEENEIKHEIEDKKENEI</sequence>
<organism evidence="3 4">
    <name type="scientific">Plasmodium vinckei petteri</name>
    <dbReference type="NCBI Taxonomy" id="138298"/>
    <lineage>
        <taxon>Eukaryota</taxon>
        <taxon>Sar</taxon>
        <taxon>Alveolata</taxon>
        <taxon>Apicomplexa</taxon>
        <taxon>Aconoidasida</taxon>
        <taxon>Haemosporida</taxon>
        <taxon>Plasmodiidae</taxon>
        <taxon>Plasmodium</taxon>
        <taxon>Plasmodium (Vinckeia)</taxon>
    </lineage>
</organism>
<evidence type="ECO:0000313" key="3">
    <source>
        <dbReference type="EMBL" id="CAD2105727.1"/>
    </source>
</evidence>
<proteinExistence type="predicted"/>
<reference evidence="3 4" key="1">
    <citation type="submission" date="2020-08" db="EMBL/GenBank/DDBJ databases">
        <authorList>
            <person name="Ramaprasad A."/>
        </authorList>
    </citation>
    <scope>NUCLEOTIDE SEQUENCE [LARGE SCALE GENOMIC DNA]</scope>
</reference>
<dbReference type="InterPro" id="IPR051044">
    <property type="entry name" value="MAG_DAG_Lipase"/>
</dbReference>
<evidence type="ECO:0000259" key="2">
    <source>
        <dbReference type="Pfam" id="PF12146"/>
    </source>
</evidence>
<dbReference type="InterPro" id="IPR029058">
    <property type="entry name" value="AB_hydrolase_fold"/>
</dbReference>
<dbReference type="Pfam" id="PF12146">
    <property type="entry name" value="Hydrolase_4"/>
    <property type="match status" value="2"/>
</dbReference>
<gene>
    <name evidence="3" type="ORF">PVPCR_1000140</name>
</gene>
<feature type="domain" description="Serine aminopeptidase S33" evidence="2">
    <location>
        <begin position="91"/>
        <end position="143"/>
    </location>
</feature>
<dbReference type="SUPFAM" id="SSF53474">
    <property type="entry name" value="alpha/beta-Hydrolases"/>
    <property type="match status" value="1"/>
</dbReference>
<feature type="region of interest" description="Disordered" evidence="1">
    <location>
        <begin position="456"/>
        <end position="509"/>
    </location>
</feature>
<dbReference type="NCBIfam" id="TIGR01607">
    <property type="entry name" value="PST-A"/>
    <property type="match status" value="1"/>
</dbReference>
<dbReference type="InterPro" id="IPR006494">
    <property type="entry name" value="PST_A"/>
</dbReference>
<dbReference type="InterPro" id="IPR022742">
    <property type="entry name" value="Hydrolase_4"/>
</dbReference>
<evidence type="ECO:0000256" key="1">
    <source>
        <dbReference type="SAM" id="MobiDB-lite"/>
    </source>
</evidence>
<dbReference type="OrthoDB" id="371239at2759"/>
<keyword evidence="4" id="KW-1185">Reference proteome</keyword>